<dbReference type="CDD" id="cd00637">
    <property type="entry name" value="7tm_classA_rhodopsin-like"/>
    <property type="match status" value="1"/>
</dbReference>
<dbReference type="SUPFAM" id="SSF81321">
    <property type="entry name" value="Family A G protein-coupled receptor-like"/>
    <property type="match status" value="1"/>
</dbReference>
<reference evidence="13" key="1">
    <citation type="submission" date="2025-08" db="UniProtKB">
        <authorList>
            <consortium name="RefSeq"/>
        </authorList>
    </citation>
    <scope>IDENTIFICATION</scope>
</reference>
<evidence type="ECO:0000256" key="8">
    <source>
        <dbReference type="RuleBase" id="RU000688"/>
    </source>
</evidence>
<feature type="domain" description="G-protein coupled receptors family 1 profile" evidence="11">
    <location>
        <begin position="1"/>
        <end position="275"/>
    </location>
</feature>
<evidence type="ECO:0000256" key="6">
    <source>
        <dbReference type="ARBA" id="ARBA00023170"/>
    </source>
</evidence>
<feature type="region of interest" description="Disordered" evidence="9">
    <location>
        <begin position="299"/>
        <end position="329"/>
    </location>
</feature>
<organism evidence="12 13">
    <name type="scientific">Acanthaster planci</name>
    <name type="common">Crown-of-thorns starfish</name>
    <dbReference type="NCBI Taxonomy" id="133434"/>
    <lineage>
        <taxon>Eukaryota</taxon>
        <taxon>Metazoa</taxon>
        <taxon>Echinodermata</taxon>
        <taxon>Eleutherozoa</taxon>
        <taxon>Asterozoa</taxon>
        <taxon>Asteroidea</taxon>
        <taxon>Valvatacea</taxon>
        <taxon>Valvatida</taxon>
        <taxon>Acanthasteridae</taxon>
        <taxon>Acanthaster</taxon>
    </lineage>
</organism>
<evidence type="ECO:0000256" key="5">
    <source>
        <dbReference type="ARBA" id="ARBA00023136"/>
    </source>
</evidence>
<dbReference type="KEGG" id="aplc:110987157"/>
<dbReference type="InterPro" id="IPR000276">
    <property type="entry name" value="GPCR_Rhodpsn"/>
</dbReference>
<feature type="transmembrane region" description="Helical" evidence="10">
    <location>
        <begin position="62"/>
        <end position="80"/>
    </location>
</feature>
<feature type="transmembrane region" description="Helical" evidence="10">
    <location>
        <begin position="256"/>
        <end position="275"/>
    </location>
</feature>
<evidence type="ECO:0000256" key="7">
    <source>
        <dbReference type="ARBA" id="ARBA00023224"/>
    </source>
</evidence>
<feature type="transmembrane region" description="Helical" evidence="10">
    <location>
        <begin position="216"/>
        <end position="236"/>
    </location>
</feature>
<feature type="transmembrane region" description="Helical" evidence="10">
    <location>
        <begin position="100"/>
        <end position="121"/>
    </location>
</feature>
<evidence type="ECO:0000256" key="4">
    <source>
        <dbReference type="ARBA" id="ARBA00023040"/>
    </source>
</evidence>
<proteinExistence type="inferred from homology"/>
<evidence type="ECO:0000256" key="2">
    <source>
        <dbReference type="ARBA" id="ARBA00022692"/>
    </source>
</evidence>
<keyword evidence="3 10" id="KW-1133">Transmembrane helix</keyword>
<dbReference type="Pfam" id="PF00001">
    <property type="entry name" value="7tm_1"/>
    <property type="match status" value="1"/>
</dbReference>
<dbReference type="GO" id="GO:0004930">
    <property type="term" value="F:G protein-coupled receptor activity"/>
    <property type="evidence" value="ECO:0007669"/>
    <property type="project" value="UniProtKB-KW"/>
</dbReference>
<accession>A0A8B7ZI49</accession>
<dbReference type="GeneID" id="110987157"/>
<dbReference type="PROSITE" id="PS00237">
    <property type="entry name" value="G_PROTEIN_RECEP_F1_1"/>
    <property type="match status" value="1"/>
</dbReference>
<keyword evidence="6 8" id="KW-0675">Receptor</keyword>
<evidence type="ECO:0000313" key="13">
    <source>
        <dbReference type="RefSeq" id="XP_022105328.1"/>
    </source>
</evidence>
<evidence type="ECO:0000256" key="9">
    <source>
        <dbReference type="SAM" id="MobiDB-lite"/>
    </source>
</evidence>
<dbReference type="InterPro" id="IPR017452">
    <property type="entry name" value="GPCR_Rhodpsn_7TM"/>
</dbReference>
<evidence type="ECO:0000259" key="11">
    <source>
        <dbReference type="PROSITE" id="PS50262"/>
    </source>
</evidence>
<dbReference type="AlphaFoldDB" id="A0A8B7ZI49"/>
<feature type="transmembrane region" description="Helical" evidence="10">
    <location>
        <begin position="159"/>
        <end position="181"/>
    </location>
</feature>
<keyword evidence="2 8" id="KW-0812">Transmembrane</keyword>
<evidence type="ECO:0000256" key="1">
    <source>
        <dbReference type="ARBA" id="ARBA00004141"/>
    </source>
</evidence>
<evidence type="ECO:0000313" key="12">
    <source>
        <dbReference type="Proteomes" id="UP000694845"/>
    </source>
</evidence>
<name>A0A8B7ZI49_ACAPL</name>
<dbReference type="PRINTS" id="PR00237">
    <property type="entry name" value="GPCRRHODOPSN"/>
</dbReference>
<dbReference type="PANTHER" id="PTHR24243">
    <property type="entry name" value="G-PROTEIN COUPLED RECEPTOR"/>
    <property type="match status" value="1"/>
</dbReference>
<dbReference type="PANTHER" id="PTHR24243:SF208">
    <property type="entry name" value="PYROKININ-1 RECEPTOR"/>
    <property type="match status" value="1"/>
</dbReference>
<dbReference type="OMA" id="VIIRGCK"/>
<comment type="subcellular location">
    <subcellularLocation>
        <location evidence="1">Membrane</location>
        <topology evidence="1">Multi-pass membrane protein</topology>
    </subcellularLocation>
</comment>
<keyword evidence="5 10" id="KW-0472">Membrane</keyword>
<evidence type="ECO:0000256" key="10">
    <source>
        <dbReference type="SAM" id="Phobius"/>
    </source>
</evidence>
<evidence type="ECO:0000256" key="3">
    <source>
        <dbReference type="ARBA" id="ARBA00022989"/>
    </source>
</evidence>
<gene>
    <name evidence="13" type="primary">LOC110987157</name>
</gene>
<dbReference type="GO" id="GO:0005886">
    <property type="term" value="C:plasma membrane"/>
    <property type="evidence" value="ECO:0007669"/>
    <property type="project" value="TreeGrafter"/>
</dbReference>
<comment type="similarity">
    <text evidence="8">Belongs to the G-protein coupled receptor 1 family.</text>
</comment>
<dbReference type="Proteomes" id="UP000694845">
    <property type="component" value="Unplaced"/>
</dbReference>
<keyword evidence="4 8" id="KW-0297">G-protein coupled receptor</keyword>
<keyword evidence="7 8" id="KW-0807">Transducer</keyword>
<keyword evidence="12" id="KW-1185">Reference proteome</keyword>
<dbReference type="PROSITE" id="PS50262">
    <property type="entry name" value="G_PROTEIN_RECEP_F1_2"/>
    <property type="match status" value="1"/>
</dbReference>
<dbReference type="Gene3D" id="1.20.1070.10">
    <property type="entry name" value="Rhodopsin 7-helix transmembrane proteins"/>
    <property type="match status" value="1"/>
</dbReference>
<dbReference type="RefSeq" id="XP_022105328.1">
    <property type="nucleotide sequence ID" value="XM_022249636.1"/>
</dbReference>
<sequence>MASVKSMQTVTNFYLTNLAVCDMLYLLSTSYEIRAYVISGTVTRNTLKDGHISCLTLLFENLFYLASVAFVTLVTMERFFAICHPIKSLALNRRGCTIKLAVGAWVVTLLVAFLYTIQFIYLRGICVVWPDGESYAHLPKVVGRCNGSLIPKHFTIFPVIIRGCKTITFLVPFICCCYMCVRITAALGKRPIPSARTGAGSSGNAERVRHQVTRMLLINTSVFFFCNIPSGVLHVIRFSALVSGVSFVFEGTVTTIGHIAIICTLVNSAINPIIYNGSNPHYRQAFLYAFTARLRYERGGRSEQSSQPSTVSQRRVAVSTVTTGDTSDK</sequence>
<protein>
    <submittedName>
        <fullName evidence="13">Somatostatin receptor type 2-like</fullName>
    </submittedName>
</protein>
<feature type="compositionally biased region" description="Polar residues" evidence="9">
    <location>
        <begin position="302"/>
        <end position="329"/>
    </location>
</feature>
<dbReference type="OrthoDB" id="6286129at2759"/>